<organism evidence="2 3">
    <name type="scientific">Pseudoalteromonas luteoviolacea</name>
    <dbReference type="NCBI Taxonomy" id="43657"/>
    <lineage>
        <taxon>Bacteria</taxon>
        <taxon>Pseudomonadati</taxon>
        <taxon>Pseudomonadota</taxon>
        <taxon>Gammaproteobacteria</taxon>
        <taxon>Alteromonadales</taxon>
        <taxon>Pseudoalteromonadaceae</taxon>
        <taxon>Pseudoalteromonas</taxon>
    </lineage>
</organism>
<evidence type="ECO:0000259" key="1">
    <source>
        <dbReference type="Pfam" id="PF07883"/>
    </source>
</evidence>
<dbReference type="EMBL" id="JWIC01000005">
    <property type="protein sequence ID" value="KID57265.1"/>
    <property type="molecule type" value="Genomic_DNA"/>
</dbReference>
<dbReference type="PANTHER" id="PTHR36114">
    <property type="entry name" value="16.7 KDA PROTEIN IN WHIE LOCUS"/>
    <property type="match status" value="1"/>
</dbReference>
<dbReference type="Proteomes" id="UP000031327">
    <property type="component" value="Unassembled WGS sequence"/>
</dbReference>
<dbReference type="InterPro" id="IPR013096">
    <property type="entry name" value="Cupin_2"/>
</dbReference>
<dbReference type="SUPFAM" id="SSF51182">
    <property type="entry name" value="RmlC-like cupins"/>
    <property type="match status" value="1"/>
</dbReference>
<name>A0A0C1QCV9_9GAMM</name>
<dbReference type="CDD" id="cd02226">
    <property type="entry name" value="cupin_YdbB-like"/>
    <property type="match status" value="1"/>
</dbReference>
<dbReference type="Pfam" id="PF07883">
    <property type="entry name" value="Cupin_2"/>
    <property type="match status" value="1"/>
</dbReference>
<dbReference type="InterPro" id="IPR011051">
    <property type="entry name" value="RmlC_Cupin_sf"/>
</dbReference>
<evidence type="ECO:0000313" key="3">
    <source>
        <dbReference type="Proteomes" id="UP000031327"/>
    </source>
</evidence>
<evidence type="ECO:0000313" key="2">
    <source>
        <dbReference type="EMBL" id="KID57265.1"/>
    </source>
</evidence>
<dbReference type="InterPro" id="IPR052044">
    <property type="entry name" value="PKS_Associated_Protein"/>
</dbReference>
<dbReference type="Gene3D" id="2.60.120.10">
    <property type="entry name" value="Jelly Rolls"/>
    <property type="match status" value="1"/>
</dbReference>
<dbReference type="OrthoDB" id="9794183at2"/>
<accession>A0A0C1QCV9</accession>
<comment type="caution">
    <text evidence="2">The sequence shown here is derived from an EMBL/GenBank/DDBJ whole genome shotgun (WGS) entry which is preliminary data.</text>
</comment>
<dbReference type="PANTHER" id="PTHR36114:SF1">
    <property type="entry name" value="16.7 KDA PROTEIN IN WHIE LOCUS"/>
    <property type="match status" value="1"/>
</dbReference>
<reference evidence="2 3" key="1">
    <citation type="submission" date="2014-12" db="EMBL/GenBank/DDBJ databases">
        <title>Draft Genome Sequence of Pseudoalteromonas luteoviolacea HI1.</title>
        <authorList>
            <person name="Asahina A.Y."/>
            <person name="Hadfield M.G."/>
        </authorList>
    </citation>
    <scope>NUCLEOTIDE SEQUENCE [LARGE SCALE GENOMIC DNA]</scope>
    <source>
        <strain evidence="2 3">HI1</strain>
    </source>
</reference>
<dbReference type="AlphaFoldDB" id="A0A0C1QCV9"/>
<dbReference type="RefSeq" id="WP_039609038.1">
    <property type="nucleotide sequence ID" value="NZ_JWIC01000005.1"/>
</dbReference>
<proteinExistence type="predicted"/>
<protein>
    <submittedName>
        <fullName evidence="2">Cupin</fullName>
    </submittedName>
</protein>
<sequence length="122" mass="13994">MKNQNAINFAHKLALFSDHWSPKVVAQMNDYQFKLVKVIGEFTWHQHEDTDETFIVLKGQLDIYFRDKVVHLSCGEMYVVEKGIEHKPVAREECHLLIIEPKGVINTGDAGGELTADNDVWI</sequence>
<dbReference type="InterPro" id="IPR014710">
    <property type="entry name" value="RmlC-like_jellyroll"/>
</dbReference>
<feature type="domain" description="Cupin type-2" evidence="1">
    <location>
        <begin position="41"/>
        <end position="99"/>
    </location>
</feature>
<gene>
    <name evidence="2" type="ORF">JF50_08535</name>
</gene>